<dbReference type="EMBL" id="BGPR01027840">
    <property type="protein sequence ID" value="GBN98649.1"/>
    <property type="molecule type" value="Genomic_DNA"/>
</dbReference>
<evidence type="ECO:0000313" key="2">
    <source>
        <dbReference type="Proteomes" id="UP000499080"/>
    </source>
</evidence>
<reference evidence="1 2" key="1">
    <citation type="journal article" date="2019" name="Sci. Rep.">
        <title>Orb-weaving spider Araneus ventricosus genome elucidates the spidroin gene catalogue.</title>
        <authorList>
            <person name="Kono N."/>
            <person name="Nakamura H."/>
            <person name="Ohtoshi R."/>
            <person name="Moran D.A.P."/>
            <person name="Shinohara A."/>
            <person name="Yoshida Y."/>
            <person name="Fujiwara M."/>
            <person name="Mori M."/>
            <person name="Tomita M."/>
            <person name="Arakawa K."/>
        </authorList>
    </citation>
    <scope>NUCLEOTIDE SEQUENCE [LARGE SCALE GENOMIC DNA]</scope>
</reference>
<proteinExistence type="predicted"/>
<organism evidence="1 2">
    <name type="scientific">Araneus ventricosus</name>
    <name type="common">Orbweaver spider</name>
    <name type="synonym">Epeira ventricosa</name>
    <dbReference type="NCBI Taxonomy" id="182803"/>
    <lineage>
        <taxon>Eukaryota</taxon>
        <taxon>Metazoa</taxon>
        <taxon>Ecdysozoa</taxon>
        <taxon>Arthropoda</taxon>
        <taxon>Chelicerata</taxon>
        <taxon>Arachnida</taxon>
        <taxon>Araneae</taxon>
        <taxon>Araneomorphae</taxon>
        <taxon>Entelegynae</taxon>
        <taxon>Araneoidea</taxon>
        <taxon>Araneidae</taxon>
        <taxon>Araneus</taxon>
    </lineage>
</organism>
<gene>
    <name evidence="1" type="ORF">AVEN_105843_1</name>
</gene>
<protein>
    <submittedName>
        <fullName evidence="1">Uncharacterized protein</fullName>
    </submittedName>
</protein>
<dbReference type="AlphaFoldDB" id="A0A4Y2TGX2"/>
<evidence type="ECO:0000313" key="1">
    <source>
        <dbReference type="EMBL" id="GBN98649.1"/>
    </source>
</evidence>
<comment type="caution">
    <text evidence="1">The sequence shown here is derived from an EMBL/GenBank/DDBJ whole genome shotgun (WGS) entry which is preliminary data.</text>
</comment>
<keyword evidence="2" id="KW-1185">Reference proteome</keyword>
<dbReference type="Proteomes" id="UP000499080">
    <property type="component" value="Unassembled WGS sequence"/>
</dbReference>
<sequence>MLNEEDFETRFMKQKEKAKQPEIGYGGTCFLMEEAKEMKSNQVKAGFSPENARKQEARFHGMEKDRNELDKVIRLNEF</sequence>
<name>A0A4Y2TGX2_ARAVE</name>
<accession>A0A4Y2TGX2</accession>